<dbReference type="GO" id="GO:0005524">
    <property type="term" value="F:ATP binding"/>
    <property type="evidence" value="ECO:0007669"/>
    <property type="project" value="UniProtKB-UniRule"/>
</dbReference>
<gene>
    <name evidence="12 16" type="primary">atpB</name>
</gene>
<dbReference type="GO" id="GO:0005739">
    <property type="term" value="C:mitochondrion"/>
    <property type="evidence" value="ECO:0007669"/>
    <property type="project" value="GOC"/>
</dbReference>
<comment type="subcellular location">
    <subcellularLocation>
        <location evidence="1">Membrane</location>
    </subcellularLocation>
    <subcellularLocation>
        <location evidence="12">Plastid</location>
        <location evidence="12">Chloroplast thylakoid membrane</location>
        <topology evidence="12">Peripheral membrane protein</topology>
    </subcellularLocation>
</comment>
<dbReference type="Pfam" id="PF22919">
    <property type="entry name" value="ATP-synt_VA_C"/>
    <property type="match status" value="1"/>
</dbReference>
<dbReference type="CDD" id="cd18115">
    <property type="entry name" value="ATP-synt_F1_beta_N"/>
    <property type="match status" value="1"/>
</dbReference>
<dbReference type="InterPro" id="IPR003593">
    <property type="entry name" value="AAA+_ATPase"/>
</dbReference>
<dbReference type="FunFam" id="1.10.1140.10:FF:000001">
    <property type="entry name" value="ATP synthase subunit beta"/>
    <property type="match status" value="1"/>
</dbReference>
<dbReference type="GO" id="GO:0046933">
    <property type="term" value="F:proton-transporting ATP synthase activity, rotational mechanism"/>
    <property type="evidence" value="ECO:0007669"/>
    <property type="project" value="UniProtKB-UniRule"/>
</dbReference>
<dbReference type="HAMAP" id="MF_01347">
    <property type="entry name" value="ATP_synth_beta_bact"/>
    <property type="match status" value="1"/>
</dbReference>
<evidence type="ECO:0000313" key="15">
    <source>
        <dbReference type="EMBL" id="WMP11841.1"/>
    </source>
</evidence>
<dbReference type="CDD" id="cd18110">
    <property type="entry name" value="ATP-synt_F1_beta_C"/>
    <property type="match status" value="1"/>
</dbReference>
<dbReference type="InterPro" id="IPR024034">
    <property type="entry name" value="ATPase_F1/V1_b/a_C"/>
</dbReference>
<feature type="domain" description="AAA+ ATPase" evidence="14">
    <location>
        <begin position="146"/>
        <end position="338"/>
    </location>
</feature>
<evidence type="ECO:0000256" key="11">
    <source>
        <dbReference type="ARBA" id="ARBA00023310"/>
    </source>
</evidence>
<dbReference type="FunFam" id="3.40.50.12240:FF:000006">
    <property type="entry name" value="ATP synthase subunit beta"/>
    <property type="match status" value="1"/>
</dbReference>
<comment type="subunit">
    <text evidence="12 13">F-type ATPases have 2 components, CF(1) - the catalytic core - and CF(0) - the membrane proton channel. CF(1) has five subunits: alpha(3), beta(3), gamma(1), delta(1), epsilon(1). CF(0) has four main subunits: a(1), b(1), b'(1) and c(9-12).</text>
</comment>
<dbReference type="FunFam" id="2.40.10.170:FF:000005">
    <property type="entry name" value="ATP synthase subunit beta"/>
    <property type="match status" value="1"/>
</dbReference>
<keyword evidence="8 12" id="KW-0406">Ion transport</keyword>
<keyword evidence="11 12" id="KW-0066">ATP synthesis</keyword>
<accession>A0AA51NFI0</accession>
<dbReference type="GO" id="GO:0009535">
    <property type="term" value="C:chloroplast thylakoid membrane"/>
    <property type="evidence" value="ECO:0007669"/>
    <property type="project" value="UniProtKB-SubCell"/>
</dbReference>
<keyword evidence="9 12" id="KW-0472">Membrane</keyword>
<evidence type="ECO:0000256" key="2">
    <source>
        <dbReference type="ARBA" id="ARBA00008936"/>
    </source>
</evidence>
<dbReference type="FunFam" id="3.40.50.300:FF:000026">
    <property type="entry name" value="ATP synthase subunit beta"/>
    <property type="match status" value="1"/>
</dbReference>
<keyword evidence="5 12" id="KW-0375">Hydrogen ion transport</keyword>
<keyword evidence="6 12" id="KW-0067">ATP-binding</keyword>
<evidence type="ECO:0000256" key="4">
    <source>
        <dbReference type="ARBA" id="ARBA00022741"/>
    </source>
</evidence>
<name>A0AA51NFI0_9FLOR</name>
<dbReference type="PANTHER" id="PTHR15184:SF71">
    <property type="entry name" value="ATP SYNTHASE SUBUNIT BETA, MITOCHONDRIAL"/>
    <property type="match status" value="1"/>
</dbReference>
<dbReference type="InterPro" id="IPR055190">
    <property type="entry name" value="ATP-synt_VA_C"/>
</dbReference>
<dbReference type="Gene3D" id="2.40.10.170">
    <property type="match status" value="1"/>
</dbReference>
<keyword evidence="10 12" id="KW-0139">CF(1)</keyword>
<keyword evidence="12" id="KW-0793">Thylakoid</keyword>
<dbReference type="InterPro" id="IPR020003">
    <property type="entry name" value="ATPase_a/bsu_AS"/>
</dbReference>
<evidence type="ECO:0000256" key="6">
    <source>
        <dbReference type="ARBA" id="ARBA00022840"/>
    </source>
</evidence>
<evidence type="ECO:0000256" key="1">
    <source>
        <dbReference type="ARBA" id="ARBA00004370"/>
    </source>
</evidence>
<dbReference type="InterPro" id="IPR005722">
    <property type="entry name" value="ATP_synth_F1_bsu"/>
</dbReference>
<proteinExistence type="inferred from homology"/>
<dbReference type="PANTHER" id="PTHR15184">
    <property type="entry name" value="ATP SYNTHASE"/>
    <property type="match status" value="1"/>
</dbReference>
<evidence type="ECO:0000256" key="12">
    <source>
        <dbReference type="HAMAP-Rule" id="MF_01347"/>
    </source>
</evidence>
<comment type="similarity">
    <text evidence="2 12">Belongs to the ATPase alpha/beta chains family.</text>
</comment>
<dbReference type="AlphaFoldDB" id="A0AA51NFI0"/>
<sequence>MVQSIEQGSVRQIIGPVLDIEFPNGKLPKVFNALKLKGPDNTITCEVQQLLGDNKVRAVAMSSTEGLKRGTEVVDTGEPITVPVGIPTLGRIFNVLGEPVDNLGDVKSDDSLPIHRNAPSFTQLETKPSIFETGIKVVDLLAPYRRGGKIGLFGGAGVGKTVLIMELINNIAKAHGGVSVFGGVGERTREGNDLYEEMKESKVINADNLTESKVALVYGQMNEPPGARMRVGLTALTMAEYFRDINKQDVLLFIDNIFRFVQAGSEVSALLGRMPSAVGYQPTLATEMGALQERITSTTDGSITSIQAVYVPADDLTDPAPATTFAHLDATTVLSRGLAAKGIYPAVDPLGSTSTMLQPDIVGLEHYSTAQQIKSTLQRYKELQDIIAILGLDELSEDDRLTVARARKVERFLSQPFFVAEVFTGSPGKYVSLEEAIKGFQMILKGELDDLPEQSFYLVGNIEEAISKAETLK</sequence>
<dbReference type="Pfam" id="PF02874">
    <property type="entry name" value="ATP-synt_ab_N"/>
    <property type="match status" value="1"/>
</dbReference>
<reference evidence="16" key="1">
    <citation type="journal article" date="2023" name="J. Phycol.">
        <title>Gene-rich plastid genomes of two parasitic red algal species, Laurencia australis and L. verruciformis (Rhodomelaceae, Ceramiales), and a taxonomic revision of Janczewskia.</title>
        <authorList>
            <person name="Preuss M."/>
            <person name="Diaz-Tapia P."/>
            <person name="Verbruggen H."/>
            <person name="Zuccarello G.C."/>
        </authorList>
    </citation>
    <scope>NUCLEOTIDE SEQUENCE</scope>
    <source>
        <strain evidence="15">B1P</strain>
        <strain evidence="16">B2P</strain>
    </source>
</reference>
<evidence type="ECO:0000256" key="9">
    <source>
        <dbReference type="ARBA" id="ARBA00023136"/>
    </source>
</evidence>
<geneLocation type="chloroplast" evidence="16"/>
<dbReference type="SUPFAM" id="SSF50615">
    <property type="entry name" value="N-terminal domain of alpha and beta subunits of F1 ATP synthase"/>
    <property type="match status" value="1"/>
</dbReference>
<protein>
    <recommendedName>
        <fullName evidence="12">ATP synthase subunit beta, chloroplastic</fullName>
        <ecNumber evidence="12">7.1.2.2</ecNumber>
    </recommendedName>
    <alternativeName>
        <fullName evidence="12">ATP synthase F1 sector subunit beta</fullName>
    </alternativeName>
    <alternativeName>
        <fullName evidence="12">F-ATPase subunit beta</fullName>
    </alternativeName>
</protein>
<dbReference type="CDD" id="cd01133">
    <property type="entry name" value="F1-ATPase_beta_CD"/>
    <property type="match status" value="1"/>
</dbReference>
<evidence type="ECO:0000256" key="13">
    <source>
        <dbReference type="RuleBase" id="RU003553"/>
    </source>
</evidence>
<dbReference type="Pfam" id="PF00006">
    <property type="entry name" value="ATP-synt_ab"/>
    <property type="match status" value="1"/>
</dbReference>
<dbReference type="InterPro" id="IPR036121">
    <property type="entry name" value="ATPase_F1/V1/A1_a/bsu_N_sf"/>
</dbReference>
<dbReference type="Gene3D" id="1.10.1140.10">
    <property type="entry name" value="Bovine Mitochondrial F1-atpase, Atp Synthase Beta Chain, Chain D, domain 3"/>
    <property type="match status" value="1"/>
</dbReference>
<keyword evidence="16" id="KW-0934">Plastid</keyword>
<dbReference type="InterPro" id="IPR000194">
    <property type="entry name" value="ATPase_F1/V1/A1_a/bsu_nucl-bd"/>
</dbReference>
<evidence type="ECO:0000256" key="7">
    <source>
        <dbReference type="ARBA" id="ARBA00022967"/>
    </source>
</evidence>
<evidence type="ECO:0000259" key="14">
    <source>
        <dbReference type="SMART" id="SM00382"/>
    </source>
</evidence>
<evidence type="ECO:0000256" key="5">
    <source>
        <dbReference type="ARBA" id="ARBA00022781"/>
    </source>
</evidence>
<dbReference type="SMART" id="SM00382">
    <property type="entry name" value="AAA"/>
    <property type="match status" value="1"/>
</dbReference>
<dbReference type="InterPro" id="IPR004100">
    <property type="entry name" value="ATPase_F1/V1/A1_a/bsu_N"/>
</dbReference>
<organism evidence="16">
    <name type="scientific">Laurencia australis</name>
    <dbReference type="NCBI Taxonomy" id="3073067"/>
    <lineage>
        <taxon>Eukaryota</taxon>
        <taxon>Rhodophyta</taxon>
        <taxon>Florideophyceae</taxon>
        <taxon>Rhodymeniophycidae</taxon>
        <taxon>Ceramiales</taxon>
        <taxon>Rhodomelaceae</taxon>
        <taxon>Laurencieae</taxon>
        <taxon>Laurencia</taxon>
    </lineage>
</organism>
<dbReference type="GO" id="GO:0045259">
    <property type="term" value="C:proton-transporting ATP synthase complex"/>
    <property type="evidence" value="ECO:0007669"/>
    <property type="project" value="UniProtKB-KW"/>
</dbReference>
<dbReference type="SUPFAM" id="SSF47917">
    <property type="entry name" value="C-terminal domain of alpha and beta subunits of F1 ATP synthase"/>
    <property type="match status" value="1"/>
</dbReference>
<dbReference type="InterPro" id="IPR050053">
    <property type="entry name" value="ATPase_alpha/beta_chains"/>
</dbReference>
<dbReference type="Gene3D" id="3.40.50.300">
    <property type="entry name" value="P-loop containing nucleotide triphosphate hydrolases"/>
    <property type="match status" value="1"/>
</dbReference>
<dbReference type="EC" id="7.1.2.2" evidence="12"/>
<evidence type="ECO:0000256" key="3">
    <source>
        <dbReference type="ARBA" id="ARBA00022448"/>
    </source>
</evidence>
<evidence type="ECO:0000256" key="10">
    <source>
        <dbReference type="ARBA" id="ARBA00023196"/>
    </source>
</evidence>
<evidence type="ECO:0000313" key="16">
    <source>
        <dbReference type="EMBL" id="WMP12052.1"/>
    </source>
</evidence>
<dbReference type="PROSITE" id="PS00152">
    <property type="entry name" value="ATPASE_ALPHA_BETA"/>
    <property type="match status" value="1"/>
</dbReference>
<feature type="binding site" evidence="12">
    <location>
        <begin position="154"/>
        <end position="161"/>
    </location>
    <ligand>
        <name>ATP</name>
        <dbReference type="ChEBI" id="CHEBI:30616"/>
    </ligand>
</feature>
<dbReference type="EMBL" id="OQ908869">
    <property type="protein sequence ID" value="WMP12052.1"/>
    <property type="molecule type" value="Genomic_DNA"/>
</dbReference>
<dbReference type="GO" id="GO:0042776">
    <property type="term" value="P:proton motive force-driven mitochondrial ATP synthesis"/>
    <property type="evidence" value="ECO:0007669"/>
    <property type="project" value="TreeGrafter"/>
</dbReference>
<dbReference type="SUPFAM" id="SSF52540">
    <property type="entry name" value="P-loop containing nucleoside triphosphate hydrolases"/>
    <property type="match status" value="1"/>
</dbReference>
<dbReference type="NCBIfam" id="TIGR01039">
    <property type="entry name" value="atpD"/>
    <property type="match status" value="1"/>
</dbReference>
<keyword evidence="4 12" id="KW-0547">Nucleotide-binding</keyword>
<dbReference type="EMBL" id="OQ908868">
    <property type="protein sequence ID" value="WMP11841.1"/>
    <property type="molecule type" value="Genomic_DNA"/>
</dbReference>
<keyword evidence="16" id="KW-0150">Chloroplast</keyword>
<comment type="function">
    <text evidence="12">Produces ATP from ADP in the presence of a proton gradient across the membrane. The catalytic sites are hosted primarily by the beta subunits.</text>
</comment>
<dbReference type="InterPro" id="IPR027417">
    <property type="entry name" value="P-loop_NTPase"/>
</dbReference>
<evidence type="ECO:0000256" key="8">
    <source>
        <dbReference type="ARBA" id="ARBA00023065"/>
    </source>
</evidence>
<keyword evidence="7 12" id="KW-1278">Translocase</keyword>
<comment type="catalytic activity">
    <reaction evidence="12 13">
        <text>ATP + H2O + 4 H(+)(in) = ADP + phosphate + 5 H(+)(out)</text>
        <dbReference type="Rhea" id="RHEA:57720"/>
        <dbReference type="ChEBI" id="CHEBI:15377"/>
        <dbReference type="ChEBI" id="CHEBI:15378"/>
        <dbReference type="ChEBI" id="CHEBI:30616"/>
        <dbReference type="ChEBI" id="CHEBI:43474"/>
        <dbReference type="ChEBI" id="CHEBI:456216"/>
        <dbReference type="EC" id="7.1.2.2"/>
    </reaction>
</comment>
<keyword evidence="3 12" id="KW-0813">Transport</keyword>